<dbReference type="GO" id="GO:0006208">
    <property type="term" value="P:pyrimidine nucleobase catabolic process"/>
    <property type="evidence" value="ECO:0007669"/>
    <property type="project" value="TreeGrafter"/>
</dbReference>
<dbReference type="InterPro" id="IPR050268">
    <property type="entry name" value="NADH-dep_flavin_reductase"/>
</dbReference>
<evidence type="ECO:0000256" key="1">
    <source>
        <dbReference type="ARBA" id="ARBA00023002"/>
    </source>
</evidence>
<dbReference type="PANTHER" id="PTHR30466">
    <property type="entry name" value="FLAVIN REDUCTASE"/>
    <property type="match status" value="1"/>
</dbReference>
<dbReference type="Proteomes" id="UP000442990">
    <property type="component" value="Unassembled WGS sequence"/>
</dbReference>
<dbReference type="Gene3D" id="2.30.110.10">
    <property type="entry name" value="Electron Transport, Fmn-binding Protein, Chain A"/>
    <property type="match status" value="1"/>
</dbReference>
<dbReference type="GO" id="GO:0010181">
    <property type="term" value="F:FMN binding"/>
    <property type="evidence" value="ECO:0007669"/>
    <property type="project" value="InterPro"/>
</dbReference>
<proteinExistence type="predicted"/>
<dbReference type="InterPro" id="IPR002563">
    <property type="entry name" value="Flavin_Rdtase-like_dom"/>
</dbReference>
<dbReference type="RefSeq" id="WP_151473810.1">
    <property type="nucleotide sequence ID" value="NZ_WBKG01000044.1"/>
</dbReference>
<evidence type="ECO:0000313" key="4">
    <source>
        <dbReference type="Proteomes" id="UP000442990"/>
    </source>
</evidence>
<dbReference type="Pfam" id="PF01613">
    <property type="entry name" value="Flavin_Reduct"/>
    <property type="match status" value="1"/>
</dbReference>
<reference evidence="3 4" key="1">
    <citation type="submission" date="2019-09" db="EMBL/GenBank/DDBJ databases">
        <title>Isolation and identification of active actinomycetes.</title>
        <authorList>
            <person name="Yu Z."/>
            <person name="Han C."/>
            <person name="Yu B."/>
        </authorList>
    </citation>
    <scope>NUCLEOTIDE SEQUENCE [LARGE SCALE GENOMIC DNA]</scope>
    <source>
        <strain evidence="3 4">NEAU-H2</strain>
    </source>
</reference>
<dbReference type="PANTHER" id="PTHR30466:SF1">
    <property type="entry name" value="FMN REDUCTASE (NADH) RUTF"/>
    <property type="match status" value="1"/>
</dbReference>
<dbReference type="SUPFAM" id="SSF50475">
    <property type="entry name" value="FMN-binding split barrel"/>
    <property type="match status" value="1"/>
</dbReference>
<feature type="domain" description="Flavin reductase like" evidence="2">
    <location>
        <begin position="12"/>
        <end position="156"/>
    </location>
</feature>
<protein>
    <submittedName>
        <fullName evidence="3">Flavin reductase family protein</fullName>
    </submittedName>
</protein>
<keyword evidence="1" id="KW-0560">Oxidoreductase</keyword>
<dbReference type="AlphaFoldDB" id="A0A7J5D7G2"/>
<comment type="caution">
    <text evidence="3">The sequence shown here is derived from an EMBL/GenBank/DDBJ whole genome shotgun (WGS) entry which is preliminary data.</text>
</comment>
<keyword evidence="4" id="KW-1185">Reference proteome</keyword>
<evidence type="ECO:0000259" key="2">
    <source>
        <dbReference type="SMART" id="SM00903"/>
    </source>
</evidence>
<sequence>MTVDGTTLRSVLRAHASGVTVLTAPGTDGPAGVTITSFAPVSADPALVSFCLADTSSTWARIKDSRWFGIQVLGADQTDLAERFATPGTDRFAAPTRWHTGPRGVPLLDDCLAWLVCARRERFRIGDHHLVVGAVEDARPGAPGDALVHLRGEIRPVTGAPTSLIP</sequence>
<dbReference type="EMBL" id="WBKG01000044">
    <property type="protein sequence ID" value="KAB1979148.1"/>
    <property type="molecule type" value="Genomic_DNA"/>
</dbReference>
<gene>
    <name evidence="3" type="ORF">F8144_37025</name>
</gene>
<evidence type="ECO:0000313" key="3">
    <source>
        <dbReference type="EMBL" id="KAB1979148.1"/>
    </source>
</evidence>
<accession>A0A7J5D7G2</accession>
<dbReference type="GO" id="GO:0042602">
    <property type="term" value="F:riboflavin reductase (NADPH) activity"/>
    <property type="evidence" value="ECO:0007669"/>
    <property type="project" value="TreeGrafter"/>
</dbReference>
<dbReference type="InterPro" id="IPR012349">
    <property type="entry name" value="Split_barrel_FMN-bd"/>
</dbReference>
<organism evidence="3 4">
    <name type="scientific">Streptomyces triticiradicis</name>
    <dbReference type="NCBI Taxonomy" id="2651189"/>
    <lineage>
        <taxon>Bacteria</taxon>
        <taxon>Bacillati</taxon>
        <taxon>Actinomycetota</taxon>
        <taxon>Actinomycetes</taxon>
        <taxon>Kitasatosporales</taxon>
        <taxon>Streptomycetaceae</taxon>
        <taxon>Streptomyces</taxon>
    </lineage>
</organism>
<name>A0A7J5D7G2_9ACTN</name>
<dbReference type="SMART" id="SM00903">
    <property type="entry name" value="Flavin_Reduct"/>
    <property type="match status" value="1"/>
</dbReference>